<dbReference type="Gene3D" id="2.160.20.10">
    <property type="entry name" value="Single-stranded right-handed beta-helix, Pectin lyase-like"/>
    <property type="match status" value="1"/>
</dbReference>
<evidence type="ECO:0000313" key="5">
    <source>
        <dbReference type="Proteomes" id="UP001501777"/>
    </source>
</evidence>
<feature type="compositionally biased region" description="Acidic residues" evidence="1">
    <location>
        <begin position="347"/>
        <end position="356"/>
    </location>
</feature>
<sequence length="950" mass="95400">MLPRSIAALVGVVGLLGAGLALTPSTARADGSTLYVNNLSTSNCSDSAADAGSQTQPYCSLQTAVDAAQPGDTVMVVRGNYGQLDVKTSGTASAPVTITTSTNTHQLLAQIVTPQSGSGPGLTLDHVHDVAVHGFFIGTNAKAPVVAVAGSNNVTLDGDRFQGPYSTALVGIDGQSSTATLSRDEMDPEPGEDAVDIASGASGTVITGSEFYYGKKIPVNAAGAPGTVVVGNTFTDDGGCNTAISLTGASSGSTIENNAFFLGAPGGCARYGTSTPVVVSSGSTSGTTYDYNVIASESGGPLYSWGGQTYSTAADLQAATGQGKHERYVAVAADATGVNIGPLIDSADADAPDELSTDFNRKPRVDDPLVADSGTGPGYYDRGATEYQDPYQVVPAVSVSKGPAPLSETITANETNPWKTQITGYTFNFGDGSAPVVSATPSVTHTYTAIGSYPVTVTATTAAGATVAGSRKTYVDVAAEAPLVPALSLSQAYPYSSLTVQADASKTTDDWSIADYSVDYGDGTSAADLGTSGFGAHTYPKPGTYTATLTVKDDGGNTSTTTQQVTVGSAFVPFGPTRILDTRNGTGAAQAKVGPGAVLRLKIAGVKGIPSTGITAVTLNLTGVNASTGTVITAYPDGSTRPTASNLNLVPGQVTPNLITVPVAADGYVDLYNHSGSVDLVGDVEGYYSTTAAVTLGGAGLVQTTGPTRVLDTRNGTGTDTVKGRVGPGGLVTFTLPNGNYANASAVLLNVTETDATASSWVGLEPSSGGVPTSSVLDFTAGQTSADLVVAPVSSGQVQLYNRYGSVDLIADLEGYVVSDVSTSPSAVGSPYFPISPTRVLDTRNGTGVAQGTLGAKSKLNVKVAGSGGIPAGVKAVLVNLTGVKPTTGTWLSAYADGSALPSASNLNLAAGAVRANLALVPVGSDGSIDIYNNSGSVNVVADIEGYYTG</sequence>
<dbReference type="SMART" id="SM00089">
    <property type="entry name" value="PKD"/>
    <property type="match status" value="2"/>
</dbReference>
<feature type="chain" id="PRO_5045710576" description="PKD domain-containing protein" evidence="2">
    <location>
        <begin position="30"/>
        <end position="950"/>
    </location>
</feature>
<feature type="region of interest" description="Disordered" evidence="1">
    <location>
        <begin position="345"/>
        <end position="384"/>
    </location>
</feature>
<reference evidence="5" key="1">
    <citation type="journal article" date="2019" name="Int. J. Syst. Evol. Microbiol.">
        <title>The Global Catalogue of Microorganisms (GCM) 10K type strain sequencing project: providing services to taxonomists for standard genome sequencing and annotation.</title>
        <authorList>
            <consortium name="The Broad Institute Genomics Platform"/>
            <consortium name="The Broad Institute Genome Sequencing Center for Infectious Disease"/>
            <person name="Wu L."/>
            <person name="Ma J."/>
        </authorList>
    </citation>
    <scope>NUCLEOTIDE SEQUENCE [LARGE SCALE GENOMIC DNA]</scope>
    <source>
        <strain evidence="5">JCM 4395</strain>
    </source>
</reference>
<protein>
    <recommendedName>
        <fullName evidence="3">PKD domain-containing protein</fullName>
    </recommendedName>
</protein>
<evidence type="ECO:0000256" key="1">
    <source>
        <dbReference type="SAM" id="MobiDB-lite"/>
    </source>
</evidence>
<dbReference type="InterPro" id="IPR012334">
    <property type="entry name" value="Pectin_lyas_fold"/>
</dbReference>
<dbReference type="InterPro" id="IPR011050">
    <property type="entry name" value="Pectin_lyase_fold/virulence"/>
</dbReference>
<dbReference type="InterPro" id="IPR039448">
    <property type="entry name" value="Beta_helix"/>
</dbReference>
<feature type="domain" description="PKD" evidence="3">
    <location>
        <begin position="516"/>
        <end position="567"/>
    </location>
</feature>
<name>A0ABP5ZGL9_STRLO</name>
<feature type="domain" description="PKD" evidence="3">
    <location>
        <begin position="425"/>
        <end position="477"/>
    </location>
</feature>
<dbReference type="InterPro" id="IPR013783">
    <property type="entry name" value="Ig-like_fold"/>
</dbReference>
<dbReference type="RefSeq" id="WP_344402227.1">
    <property type="nucleotide sequence ID" value="NZ_BAAASG010000010.1"/>
</dbReference>
<dbReference type="CDD" id="cd00146">
    <property type="entry name" value="PKD"/>
    <property type="match status" value="1"/>
</dbReference>
<dbReference type="Pfam" id="PF18911">
    <property type="entry name" value="PKD_4"/>
    <property type="match status" value="2"/>
</dbReference>
<keyword evidence="2" id="KW-0732">Signal</keyword>
<comment type="caution">
    <text evidence="4">The sequence shown here is derived from an EMBL/GenBank/DDBJ whole genome shotgun (WGS) entry which is preliminary data.</text>
</comment>
<dbReference type="PROSITE" id="PS50093">
    <property type="entry name" value="PKD"/>
    <property type="match status" value="2"/>
</dbReference>
<dbReference type="SUPFAM" id="SSF49299">
    <property type="entry name" value="PKD domain"/>
    <property type="match status" value="2"/>
</dbReference>
<accession>A0ABP5ZGL9</accession>
<dbReference type="InterPro" id="IPR000601">
    <property type="entry name" value="PKD_dom"/>
</dbReference>
<dbReference type="InterPro" id="IPR035986">
    <property type="entry name" value="PKD_dom_sf"/>
</dbReference>
<dbReference type="Gene3D" id="2.60.40.10">
    <property type="entry name" value="Immunoglobulins"/>
    <property type="match status" value="2"/>
</dbReference>
<dbReference type="EMBL" id="BAAASG010000010">
    <property type="protein sequence ID" value="GAA2498463.1"/>
    <property type="molecule type" value="Genomic_DNA"/>
</dbReference>
<evidence type="ECO:0000259" key="3">
    <source>
        <dbReference type="PROSITE" id="PS50093"/>
    </source>
</evidence>
<dbReference type="InterPro" id="IPR022409">
    <property type="entry name" value="PKD/Chitinase_dom"/>
</dbReference>
<dbReference type="Pfam" id="PF13229">
    <property type="entry name" value="Beta_helix"/>
    <property type="match status" value="1"/>
</dbReference>
<organism evidence="4 5">
    <name type="scientific">Streptomyces longisporus</name>
    <dbReference type="NCBI Taxonomy" id="1948"/>
    <lineage>
        <taxon>Bacteria</taxon>
        <taxon>Bacillati</taxon>
        <taxon>Actinomycetota</taxon>
        <taxon>Actinomycetes</taxon>
        <taxon>Kitasatosporales</taxon>
        <taxon>Streptomycetaceae</taxon>
        <taxon>Streptomyces</taxon>
    </lineage>
</organism>
<dbReference type="Proteomes" id="UP001501777">
    <property type="component" value="Unassembled WGS sequence"/>
</dbReference>
<feature type="signal peptide" evidence="2">
    <location>
        <begin position="1"/>
        <end position="29"/>
    </location>
</feature>
<dbReference type="SUPFAM" id="SSF51126">
    <property type="entry name" value="Pectin lyase-like"/>
    <property type="match status" value="1"/>
</dbReference>
<evidence type="ECO:0000256" key="2">
    <source>
        <dbReference type="SAM" id="SignalP"/>
    </source>
</evidence>
<gene>
    <name evidence="4" type="ORF">GCM10010276_44800</name>
</gene>
<keyword evidence="5" id="KW-1185">Reference proteome</keyword>
<proteinExistence type="predicted"/>
<evidence type="ECO:0000313" key="4">
    <source>
        <dbReference type="EMBL" id="GAA2498463.1"/>
    </source>
</evidence>